<dbReference type="AlphaFoldDB" id="A0AAV7JTY2"/>
<gene>
    <name evidence="1" type="ORF">LOD99_4818</name>
</gene>
<dbReference type="EMBL" id="JAKMXF010000301">
    <property type="protein sequence ID" value="KAI6651939.1"/>
    <property type="molecule type" value="Genomic_DNA"/>
</dbReference>
<sequence length="291" mass="33616">MSDNILKQIVKQLLVSPIKLFTLQLDESTDVSSCSQLMVYCRYIHNNKFKYEFLSCRELETTTRTQDVFELIDSFFQDNKLEGKDLCGVCSDGAPAMLGSRSGFRKLVKNISPQVTGVHCVIHRQALACKTMPPQLLEMMSTIIKIVNFIKSSALNTRLFRELCEDMTASHQNTTLLHSNERSEVHLAYLVDIFDLNGELNAFQMKLKNWKREIENRNICMFEGLSELFEKKDIRLDEDIKGIIIRHLAAMESDFPIIFLNVVTSNLLYSEIHSLYLLKQYLIRMIGLRMN</sequence>
<reference evidence="1 2" key="1">
    <citation type="journal article" date="2023" name="BMC Biol.">
        <title>The compact genome of the sponge Oopsacas minuta (Hexactinellida) is lacking key metazoan core genes.</title>
        <authorList>
            <person name="Santini S."/>
            <person name="Schenkelaars Q."/>
            <person name="Jourda C."/>
            <person name="Duchesne M."/>
            <person name="Belahbib H."/>
            <person name="Rocher C."/>
            <person name="Selva M."/>
            <person name="Riesgo A."/>
            <person name="Vervoort M."/>
            <person name="Leys S.P."/>
            <person name="Kodjabachian L."/>
            <person name="Le Bivic A."/>
            <person name="Borchiellini C."/>
            <person name="Claverie J.M."/>
            <person name="Renard E."/>
        </authorList>
    </citation>
    <scope>NUCLEOTIDE SEQUENCE [LARGE SCALE GENOMIC DNA]</scope>
    <source>
        <strain evidence="1">SPO-2</strain>
    </source>
</reference>
<keyword evidence="2" id="KW-1185">Reference proteome</keyword>
<comment type="caution">
    <text evidence="1">The sequence shown here is derived from an EMBL/GenBank/DDBJ whole genome shotgun (WGS) entry which is preliminary data.</text>
</comment>
<evidence type="ECO:0000313" key="1">
    <source>
        <dbReference type="EMBL" id="KAI6651939.1"/>
    </source>
</evidence>
<proteinExistence type="predicted"/>
<protein>
    <submittedName>
        <fullName evidence="1">Protein ZBED8-like</fullName>
    </submittedName>
</protein>
<dbReference type="InterPro" id="IPR012337">
    <property type="entry name" value="RNaseH-like_sf"/>
</dbReference>
<dbReference type="PANTHER" id="PTHR45913:SF22">
    <property type="entry name" value="SCAN BOX DOMAIN-CONTAINING PROTEIN"/>
    <property type="match status" value="1"/>
</dbReference>
<dbReference type="PANTHER" id="PTHR45913">
    <property type="entry name" value="EPM2A-INTERACTING PROTEIN 1"/>
    <property type="match status" value="1"/>
</dbReference>
<organism evidence="1 2">
    <name type="scientific">Oopsacas minuta</name>
    <dbReference type="NCBI Taxonomy" id="111878"/>
    <lineage>
        <taxon>Eukaryota</taxon>
        <taxon>Metazoa</taxon>
        <taxon>Porifera</taxon>
        <taxon>Hexactinellida</taxon>
        <taxon>Hexasterophora</taxon>
        <taxon>Lyssacinosida</taxon>
        <taxon>Leucopsacidae</taxon>
        <taxon>Oopsacas</taxon>
    </lineage>
</organism>
<name>A0AAV7JTY2_9METZ</name>
<evidence type="ECO:0000313" key="2">
    <source>
        <dbReference type="Proteomes" id="UP001165289"/>
    </source>
</evidence>
<dbReference type="SUPFAM" id="SSF53098">
    <property type="entry name" value="Ribonuclease H-like"/>
    <property type="match status" value="1"/>
</dbReference>
<accession>A0AAV7JTY2</accession>
<dbReference type="Proteomes" id="UP001165289">
    <property type="component" value="Unassembled WGS sequence"/>
</dbReference>